<dbReference type="GO" id="GO:0043565">
    <property type="term" value="F:sequence-specific DNA binding"/>
    <property type="evidence" value="ECO:0007669"/>
    <property type="project" value="InterPro"/>
</dbReference>
<keyword evidence="1" id="KW-0805">Transcription regulation</keyword>
<evidence type="ECO:0000256" key="1">
    <source>
        <dbReference type="ARBA" id="ARBA00023015"/>
    </source>
</evidence>
<proteinExistence type="predicted"/>
<feature type="domain" description="HTH araC/xylS-type" evidence="6">
    <location>
        <begin position="672"/>
        <end position="771"/>
    </location>
</feature>
<dbReference type="SUPFAM" id="SSF46689">
    <property type="entry name" value="Homeodomain-like"/>
    <property type="match status" value="2"/>
</dbReference>
<protein>
    <submittedName>
        <fullName evidence="7">AraC family transcriptional regulator</fullName>
    </submittedName>
</protein>
<keyword evidence="4" id="KW-0175">Coiled coil</keyword>
<dbReference type="PROSITE" id="PS01124">
    <property type="entry name" value="HTH_ARAC_FAMILY_2"/>
    <property type="match status" value="1"/>
</dbReference>
<dbReference type="AlphaFoldDB" id="A0A5R9G626"/>
<keyword evidence="3" id="KW-0804">Transcription</keyword>
<evidence type="ECO:0000259" key="6">
    <source>
        <dbReference type="PROSITE" id="PS01124"/>
    </source>
</evidence>
<dbReference type="Pfam" id="PF12833">
    <property type="entry name" value="HTH_18"/>
    <property type="match status" value="1"/>
</dbReference>
<gene>
    <name evidence="7" type="ORF">FE782_13025</name>
</gene>
<feature type="transmembrane region" description="Helical" evidence="5">
    <location>
        <begin position="298"/>
        <end position="318"/>
    </location>
</feature>
<evidence type="ECO:0000313" key="8">
    <source>
        <dbReference type="Proteomes" id="UP000309676"/>
    </source>
</evidence>
<dbReference type="EMBL" id="VCIW01000007">
    <property type="protein sequence ID" value="TLS51827.1"/>
    <property type="molecule type" value="Genomic_DNA"/>
</dbReference>
<accession>A0A5R9G626</accession>
<evidence type="ECO:0000313" key="7">
    <source>
        <dbReference type="EMBL" id="TLS51827.1"/>
    </source>
</evidence>
<dbReference type="GO" id="GO:0003700">
    <property type="term" value="F:DNA-binding transcription factor activity"/>
    <property type="evidence" value="ECO:0007669"/>
    <property type="project" value="InterPro"/>
</dbReference>
<dbReference type="Gene3D" id="1.10.10.60">
    <property type="entry name" value="Homeodomain-like"/>
    <property type="match status" value="2"/>
</dbReference>
<dbReference type="InterPro" id="IPR018060">
    <property type="entry name" value="HTH_AraC"/>
</dbReference>
<name>A0A5R9G626_9BACL</name>
<keyword evidence="5" id="KW-0472">Membrane</keyword>
<dbReference type="PANTHER" id="PTHR43280">
    <property type="entry name" value="ARAC-FAMILY TRANSCRIPTIONAL REGULATOR"/>
    <property type="match status" value="1"/>
</dbReference>
<sequence length="775" mass="88757">MTSTKTRLSVRFYKYFVSYISLTLILLLAVGSLVYGRMSELLQDNVEHVSSTVLAEVKLMTEVRLQDLERIALQIPLNPMLSPYALANGGYESYAALNQIRMYAAGSSFIYDIAVGYGSDETIQTLSTSGSYDFPSFLKLYAFTAPYDELIAEHVTASKKPLLISPYSHPYPVEGDSLLYVYPLPGSRGEELRFVNFVISERQFTSMINRVLQGYDGYFYILDDTKKLITSTRFGNIRGERERWLPSAMEEPGGGLPRNEDDPSMSFIRFQSETNGWTYVLVMPKEQFQDETTAMRRIYYLAVFGIFLLGLLLSYLFAKQNYRPWKQLASTVNSGSAKEWMAAHSNGTQATNDEYSLVTQAFDELTRKNSSLYSQMKTGSRLLKEQYVIWMIRGEEERRKEAAAMLDRPRFLLTHPAYAVMLFMIDNASDFNRLNSPQQREALMFALMNIAEELAEESGERYALRLPDTSSVALVLNLKRTAANNENLTQLAKQAIRVYSQYFRYSLTAGISSVYEDYKRLGPSLKEAETAARYRYYQGPGNAIAYEDVRQLLDNPYQYQPQNEHRLMLALKQGNQAEAAQTIGDIAADMRRQLVHPGTAREVWKRLGGEIVRSLGDMNGMWIQQERQALEQFYEETSEQLTETERRLTNICANLCEAVESGKESKNTALLDRLMQLLHQRYTDNTISLDVIAEEVGLSPSYATRFFKDHTGFSLIQYIDKLRMDKAKELLRTTDWKIGEVIERSGYVDEANFRRKFLKQEGVSPIKYRAISRME</sequence>
<keyword evidence="5" id="KW-1133">Transmembrane helix</keyword>
<evidence type="ECO:0000256" key="4">
    <source>
        <dbReference type="SAM" id="Coils"/>
    </source>
</evidence>
<keyword evidence="8" id="KW-1185">Reference proteome</keyword>
<dbReference type="RefSeq" id="WP_138194534.1">
    <property type="nucleotide sequence ID" value="NZ_VCIW01000007.1"/>
</dbReference>
<keyword evidence="2" id="KW-0238">DNA-binding</keyword>
<feature type="transmembrane region" description="Helical" evidence="5">
    <location>
        <begin position="12"/>
        <end position="35"/>
    </location>
</feature>
<dbReference type="PROSITE" id="PS00041">
    <property type="entry name" value="HTH_ARAC_FAMILY_1"/>
    <property type="match status" value="1"/>
</dbReference>
<evidence type="ECO:0000256" key="5">
    <source>
        <dbReference type="SAM" id="Phobius"/>
    </source>
</evidence>
<reference evidence="7 8" key="1">
    <citation type="submission" date="2019-05" db="EMBL/GenBank/DDBJ databases">
        <authorList>
            <person name="Narsing Rao M.P."/>
            <person name="Li W.J."/>
        </authorList>
    </citation>
    <scope>NUCLEOTIDE SEQUENCE [LARGE SCALE GENOMIC DNA]</scope>
    <source>
        <strain evidence="7 8">SYSU_K30003</strain>
    </source>
</reference>
<dbReference type="OrthoDB" id="2647120at2"/>
<dbReference type="SMART" id="SM00342">
    <property type="entry name" value="HTH_ARAC"/>
    <property type="match status" value="1"/>
</dbReference>
<dbReference type="Proteomes" id="UP000309676">
    <property type="component" value="Unassembled WGS sequence"/>
</dbReference>
<evidence type="ECO:0000256" key="3">
    <source>
        <dbReference type="ARBA" id="ARBA00023163"/>
    </source>
</evidence>
<evidence type="ECO:0000256" key="2">
    <source>
        <dbReference type="ARBA" id="ARBA00023125"/>
    </source>
</evidence>
<feature type="coiled-coil region" evidence="4">
    <location>
        <begin position="627"/>
        <end position="654"/>
    </location>
</feature>
<dbReference type="Gene3D" id="6.10.340.10">
    <property type="match status" value="1"/>
</dbReference>
<dbReference type="PANTHER" id="PTHR43280:SF10">
    <property type="entry name" value="REGULATORY PROTEIN POCR"/>
    <property type="match status" value="1"/>
</dbReference>
<keyword evidence="5" id="KW-0812">Transmembrane</keyword>
<comment type="caution">
    <text evidence="7">The sequence shown here is derived from an EMBL/GenBank/DDBJ whole genome shotgun (WGS) entry which is preliminary data.</text>
</comment>
<dbReference type="InterPro" id="IPR009057">
    <property type="entry name" value="Homeodomain-like_sf"/>
</dbReference>
<dbReference type="InterPro" id="IPR018062">
    <property type="entry name" value="HTH_AraC-typ_CS"/>
</dbReference>
<organism evidence="7 8">
    <name type="scientific">Paenibacillus antri</name>
    <dbReference type="NCBI Taxonomy" id="2582848"/>
    <lineage>
        <taxon>Bacteria</taxon>
        <taxon>Bacillati</taxon>
        <taxon>Bacillota</taxon>
        <taxon>Bacilli</taxon>
        <taxon>Bacillales</taxon>
        <taxon>Paenibacillaceae</taxon>
        <taxon>Paenibacillus</taxon>
    </lineage>
</organism>